<organism evidence="1 2">
    <name type="scientific">Phytoactinopolyspora halophila</name>
    <dbReference type="NCBI Taxonomy" id="1981511"/>
    <lineage>
        <taxon>Bacteria</taxon>
        <taxon>Bacillati</taxon>
        <taxon>Actinomycetota</taxon>
        <taxon>Actinomycetes</taxon>
        <taxon>Jiangellales</taxon>
        <taxon>Jiangellaceae</taxon>
        <taxon>Phytoactinopolyspora</taxon>
    </lineage>
</organism>
<keyword evidence="2" id="KW-1185">Reference proteome</keyword>
<dbReference type="SUPFAM" id="SSF53254">
    <property type="entry name" value="Phosphoglycerate mutase-like"/>
    <property type="match status" value="1"/>
</dbReference>
<dbReference type="InterPro" id="IPR022492">
    <property type="entry name" value="Phosphomutase_MSMEG4193_put"/>
</dbReference>
<evidence type="ECO:0000313" key="2">
    <source>
        <dbReference type="Proteomes" id="UP000250462"/>
    </source>
</evidence>
<dbReference type="PANTHER" id="PTHR48100:SF2">
    <property type="entry name" value="CONSERVED PROTEIN"/>
    <property type="match status" value="1"/>
</dbReference>
<dbReference type="EMBL" id="QMIG01000024">
    <property type="protein sequence ID" value="RAW10869.1"/>
    <property type="molecule type" value="Genomic_DNA"/>
</dbReference>
<dbReference type="Proteomes" id="UP000250462">
    <property type="component" value="Unassembled WGS sequence"/>
</dbReference>
<dbReference type="CDD" id="cd07067">
    <property type="entry name" value="HP_PGM_like"/>
    <property type="match status" value="1"/>
</dbReference>
<dbReference type="Pfam" id="PF00300">
    <property type="entry name" value="His_Phos_1"/>
    <property type="match status" value="1"/>
</dbReference>
<dbReference type="AlphaFoldDB" id="A0A329QGL9"/>
<comment type="caution">
    <text evidence="1">The sequence shown here is derived from an EMBL/GenBank/DDBJ whole genome shotgun (WGS) entry which is preliminary data.</text>
</comment>
<gene>
    <name evidence="1" type="ORF">DPM12_18400</name>
</gene>
<dbReference type="GO" id="GO:0005737">
    <property type="term" value="C:cytoplasm"/>
    <property type="evidence" value="ECO:0007669"/>
    <property type="project" value="TreeGrafter"/>
</dbReference>
<name>A0A329QGL9_9ACTN</name>
<dbReference type="InterPro" id="IPR013078">
    <property type="entry name" value="His_Pase_superF_clade-1"/>
</dbReference>
<reference evidence="1 2" key="1">
    <citation type="submission" date="2018-06" db="EMBL/GenBank/DDBJ databases">
        <title>Phytoactinopolyspora halophila sp. nov., a novel halophilic actinomycete isolated from a saline soil in China.</title>
        <authorList>
            <person name="Tang S.-K."/>
        </authorList>
    </citation>
    <scope>NUCLEOTIDE SEQUENCE [LARGE SCALE GENOMIC DNA]</scope>
    <source>
        <strain evidence="1 2">YIM 96934</strain>
    </source>
</reference>
<dbReference type="PROSITE" id="PS00175">
    <property type="entry name" value="PG_MUTASE"/>
    <property type="match status" value="1"/>
</dbReference>
<dbReference type="NCBIfam" id="TIGR03848">
    <property type="entry name" value="MSMEG_4193"/>
    <property type="match status" value="1"/>
</dbReference>
<protein>
    <submittedName>
        <fullName evidence="1">Phosphoglycerate mutase</fullName>
    </submittedName>
</protein>
<dbReference type="Gene3D" id="3.40.50.1240">
    <property type="entry name" value="Phosphoglycerate mutase-like"/>
    <property type="match status" value="1"/>
</dbReference>
<evidence type="ECO:0000313" key="1">
    <source>
        <dbReference type="EMBL" id="RAW10869.1"/>
    </source>
</evidence>
<dbReference type="InterPro" id="IPR001345">
    <property type="entry name" value="PG/BPGM_mutase_AS"/>
</dbReference>
<dbReference type="InterPro" id="IPR050275">
    <property type="entry name" value="PGM_Phosphatase"/>
</dbReference>
<dbReference type="PANTHER" id="PTHR48100">
    <property type="entry name" value="BROAD-SPECIFICITY PHOSPHATASE YOR283W-RELATED"/>
    <property type="match status" value="1"/>
</dbReference>
<sequence>MPVVLLVRHGQTAANTSGMLAGRSPGIALDATGEDQISQLGERLGKQKLARVVASPLDRCVQTARVLDADVQLDERLLECDYGEWTGRSLSDLRRLKLWRVVQDHPSGASFPGGESLRAMQARAVEAVREHDAEVAAASGRNAVWAAVSHGDVLKAIVADALGLHLDQFQRIVIDPASVTAISYTERRPFLLRLNDTGGDLRGLWKAQRRRTARSSDAVVGGGAR</sequence>
<dbReference type="OrthoDB" id="4120859at2"/>
<proteinExistence type="predicted"/>
<dbReference type="RefSeq" id="WP_112259817.1">
    <property type="nucleotide sequence ID" value="NZ_QMIG01000024.1"/>
</dbReference>
<dbReference type="GO" id="GO:0016791">
    <property type="term" value="F:phosphatase activity"/>
    <property type="evidence" value="ECO:0007669"/>
    <property type="project" value="TreeGrafter"/>
</dbReference>
<dbReference type="InterPro" id="IPR029033">
    <property type="entry name" value="His_PPase_superfam"/>
</dbReference>
<accession>A0A329QGL9</accession>
<dbReference type="SMART" id="SM00855">
    <property type="entry name" value="PGAM"/>
    <property type="match status" value="1"/>
</dbReference>